<dbReference type="InterPro" id="IPR000086">
    <property type="entry name" value="NUDIX_hydrolase_dom"/>
</dbReference>
<dbReference type="GO" id="GO:1901909">
    <property type="term" value="P:diadenosine hexaphosphate catabolic process"/>
    <property type="evidence" value="ECO:0007669"/>
    <property type="project" value="TreeGrafter"/>
</dbReference>
<dbReference type="GO" id="GO:0046872">
    <property type="term" value="F:metal ion binding"/>
    <property type="evidence" value="ECO:0007669"/>
    <property type="project" value="UniProtKB-KW"/>
</dbReference>
<dbReference type="GO" id="GO:0005634">
    <property type="term" value="C:nucleus"/>
    <property type="evidence" value="ECO:0007669"/>
    <property type="project" value="TreeGrafter"/>
</dbReference>
<feature type="domain" description="Nudix hydrolase" evidence="3">
    <location>
        <begin position="40"/>
        <end position="199"/>
    </location>
</feature>
<dbReference type="GO" id="GO:1901911">
    <property type="term" value="P:adenosine 5'-(hexahydrogen pentaphosphate) catabolic process"/>
    <property type="evidence" value="ECO:0007669"/>
    <property type="project" value="TreeGrafter"/>
</dbReference>
<dbReference type="Gene3D" id="3.90.79.10">
    <property type="entry name" value="Nucleoside Triphosphate Pyrophosphohydrolase"/>
    <property type="match status" value="1"/>
</dbReference>
<keyword evidence="2" id="KW-0378">Hydrolase</keyword>
<organism evidence="4 5">
    <name type="scientific">Cyanidiococcus yangmingshanensis</name>
    <dbReference type="NCBI Taxonomy" id="2690220"/>
    <lineage>
        <taxon>Eukaryota</taxon>
        <taxon>Rhodophyta</taxon>
        <taxon>Bangiophyceae</taxon>
        <taxon>Cyanidiales</taxon>
        <taxon>Cyanidiaceae</taxon>
        <taxon>Cyanidiococcus</taxon>
    </lineage>
</organism>
<dbReference type="AlphaFoldDB" id="A0A7J7IMV3"/>
<name>A0A7J7IMV3_9RHOD</name>
<gene>
    <name evidence="4" type="ORF">F1559_001107</name>
</gene>
<evidence type="ECO:0000256" key="1">
    <source>
        <dbReference type="ARBA" id="ARBA00022723"/>
    </source>
</evidence>
<evidence type="ECO:0000313" key="5">
    <source>
        <dbReference type="Proteomes" id="UP000530660"/>
    </source>
</evidence>
<dbReference type="PROSITE" id="PS51462">
    <property type="entry name" value="NUDIX"/>
    <property type="match status" value="1"/>
</dbReference>
<dbReference type="OrthoDB" id="10486075at2759"/>
<dbReference type="GO" id="GO:0000298">
    <property type="term" value="F:endopolyphosphatase activity"/>
    <property type="evidence" value="ECO:0007669"/>
    <property type="project" value="TreeGrafter"/>
</dbReference>
<dbReference type="Proteomes" id="UP000530660">
    <property type="component" value="Unassembled WGS sequence"/>
</dbReference>
<dbReference type="PANTHER" id="PTHR12629">
    <property type="entry name" value="DIPHOSPHOINOSITOL POLYPHOSPHATE PHOSPHOHYDROLASE"/>
    <property type="match status" value="1"/>
</dbReference>
<evidence type="ECO:0000256" key="2">
    <source>
        <dbReference type="ARBA" id="ARBA00022801"/>
    </source>
</evidence>
<proteinExistence type="predicted"/>
<protein>
    <recommendedName>
        <fullName evidence="3">Nudix hydrolase domain-containing protein</fullName>
    </recommendedName>
</protein>
<dbReference type="InterPro" id="IPR020084">
    <property type="entry name" value="NUDIX_hydrolase_CS"/>
</dbReference>
<dbReference type="GO" id="GO:0034432">
    <property type="term" value="F:bis(5'-adenosyl)-pentaphosphatase activity"/>
    <property type="evidence" value="ECO:0007669"/>
    <property type="project" value="TreeGrafter"/>
</dbReference>
<evidence type="ECO:0000259" key="3">
    <source>
        <dbReference type="PROSITE" id="PS51462"/>
    </source>
</evidence>
<dbReference type="InterPro" id="IPR015797">
    <property type="entry name" value="NUDIX_hydrolase-like_dom_sf"/>
</dbReference>
<dbReference type="GO" id="GO:0071543">
    <property type="term" value="P:diphosphoinositol polyphosphate metabolic process"/>
    <property type="evidence" value="ECO:0007669"/>
    <property type="project" value="TreeGrafter"/>
</dbReference>
<keyword evidence="1" id="KW-0479">Metal-binding</keyword>
<sequence>MKQLGVSGDGAFSDPEQVPVEDGFSESCCSCEQGHGLGTGHRERAGVLALAPDARAVLAVTSRHQHLESEAHGECSRQSPRYILPAGGIETGETAAAAACREAYEEAGARVQLLRPLVRHCSSCEPLQPKDSMNMKATLRRPAVTFWFLGRVQELLPEEHGQWPEAGLRQRCYLPLTDSDETDIPNHRREALATLRAALGWRADTRAAIEAFLALYEQGQVPLTLLDSASNTWSENCRGT</sequence>
<dbReference type="PANTHER" id="PTHR12629:SF0">
    <property type="entry name" value="DIPHOSPHOINOSITOL-POLYPHOSPHATE DIPHOSPHATASE"/>
    <property type="match status" value="1"/>
</dbReference>
<dbReference type="SUPFAM" id="SSF55811">
    <property type="entry name" value="Nudix"/>
    <property type="match status" value="1"/>
</dbReference>
<accession>A0A7J7IMV3</accession>
<comment type="caution">
    <text evidence="4">The sequence shown here is derived from an EMBL/GenBank/DDBJ whole genome shotgun (WGS) entry which is preliminary data.</text>
</comment>
<keyword evidence="5" id="KW-1185">Reference proteome</keyword>
<evidence type="ECO:0000313" key="4">
    <source>
        <dbReference type="EMBL" id="KAF6004070.1"/>
    </source>
</evidence>
<dbReference type="GO" id="GO:1901907">
    <property type="term" value="P:diadenosine pentaphosphate catabolic process"/>
    <property type="evidence" value="ECO:0007669"/>
    <property type="project" value="TreeGrafter"/>
</dbReference>
<dbReference type="EMBL" id="VWRR01000004">
    <property type="protein sequence ID" value="KAF6004070.1"/>
    <property type="molecule type" value="Genomic_DNA"/>
</dbReference>
<dbReference type="GO" id="GO:0005737">
    <property type="term" value="C:cytoplasm"/>
    <property type="evidence" value="ECO:0007669"/>
    <property type="project" value="TreeGrafter"/>
</dbReference>
<dbReference type="PROSITE" id="PS00893">
    <property type="entry name" value="NUDIX_BOX"/>
    <property type="match status" value="1"/>
</dbReference>
<dbReference type="GO" id="GO:0008486">
    <property type="term" value="F:diphosphoinositol-polyphosphate diphosphatase activity"/>
    <property type="evidence" value="ECO:0007669"/>
    <property type="project" value="TreeGrafter"/>
</dbReference>
<dbReference type="Pfam" id="PF00293">
    <property type="entry name" value="NUDIX"/>
    <property type="match status" value="1"/>
</dbReference>
<dbReference type="GO" id="GO:0034431">
    <property type="term" value="F:bis(5'-adenosyl)-hexaphosphatase activity"/>
    <property type="evidence" value="ECO:0007669"/>
    <property type="project" value="TreeGrafter"/>
</dbReference>
<reference evidence="4 5" key="1">
    <citation type="journal article" date="2020" name="J. Phycol.">
        <title>Comparative genome analysis reveals Cyanidiococcus gen. nov., a new extremophilic red algal genus sister to Cyanidioschyzon (Cyanidioschyzonaceae, Rhodophyta).</title>
        <authorList>
            <person name="Liu S.-L."/>
            <person name="Chiang Y.-R."/>
            <person name="Yoon H.S."/>
            <person name="Fu H.-Y."/>
        </authorList>
    </citation>
    <scope>NUCLEOTIDE SEQUENCE [LARGE SCALE GENOMIC DNA]</scope>
    <source>
        <strain evidence="4 5">THAL066</strain>
    </source>
</reference>